<gene>
    <name evidence="2" type="ORF">NA57DRAFT_38115</name>
</gene>
<dbReference type="InterPro" id="IPR025337">
    <property type="entry name" value="Questin_oxidase-like"/>
</dbReference>
<dbReference type="PANTHER" id="PTHR35870">
    <property type="entry name" value="PROTEIN, PUTATIVE (AFU_ORTHOLOGUE AFUA_5G03330)-RELATED"/>
    <property type="match status" value="1"/>
</dbReference>
<name>A0A9P4IGY9_9PEZI</name>
<comment type="caution">
    <text evidence="2">The sequence shown here is derived from an EMBL/GenBank/DDBJ whole genome shotgun (WGS) entry which is preliminary data.</text>
</comment>
<protein>
    <recommendedName>
        <fullName evidence="4">MGS207 protein</fullName>
    </recommendedName>
</protein>
<dbReference type="AlphaFoldDB" id="A0A9P4IGY9"/>
<dbReference type="Proteomes" id="UP000799772">
    <property type="component" value="Unassembled WGS sequence"/>
</dbReference>
<keyword evidence="3" id="KW-1185">Reference proteome</keyword>
<dbReference type="PANTHER" id="PTHR35870:SF6">
    <property type="entry name" value="MGS207 PROTEIN"/>
    <property type="match status" value="1"/>
</dbReference>
<dbReference type="OrthoDB" id="10265971at2759"/>
<evidence type="ECO:0000256" key="1">
    <source>
        <dbReference type="ARBA" id="ARBA00023002"/>
    </source>
</evidence>
<organism evidence="2 3">
    <name type="scientific">Rhizodiscina lignyota</name>
    <dbReference type="NCBI Taxonomy" id="1504668"/>
    <lineage>
        <taxon>Eukaryota</taxon>
        <taxon>Fungi</taxon>
        <taxon>Dikarya</taxon>
        <taxon>Ascomycota</taxon>
        <taxon>Pezizomycotina</taxon>
        <taxon>Dothideomycetes</taxon>
        <taxon>Pleosporomycetidae</taxon>
        <taxon>Aulographales</taxon>
        <taxon>Rhizodiscinaceae</taxon>
        <taxon>Rhizodiscina</taxon>
    </lineage>
</organism>
<evidence type="ECO:0000313" key="3">
    <source>
        <dbReference type="Proteomes" id="UP000799772"/>
    </source>
</evidence>
<evidence type="ECO:0000313" key="2">
    <source>
        <dbReference type="EMBL" id="KAF2099828.1"/>
    </source>
</evidence>
<accession>A0A9P4IGY9</accession>
<reference evidence="2" key="1">
    <citation type="journal article" date="2020" name="Stud. Mycol.">
        <title>101 Dothideomycetes genomes: a test case for predicting lifestyles and emergence of pathogens.</title>
        <authorList>
            <person name="Haridas S."/>
            <person name="Albert R."/>
            <person name="Binder M."/>
            <person name="Bloem J."/>
            <person name="Labutti K."/>
            <person name="Salamov A."/>
            <person name="Andreopoulos B."/>
            <person name="Baker S."/>
            <person name="Barry K."/>
            <person name="Bills G."/>
            <person name="Bluhm B."/>
            <person name="Cannon C."/>
            <person name="Castanera R."/>
            <person name="Culley D."/>
            <person name="Daum C."/>
            <person name="Ezra D."/>
            <person name="Gonzalez J."/>
            <person name="Henrissat B."/>
            <person name="Kuo A."/>
            <person name="Liang C."/>
            <person name="Lipzen A."/>
            <person name="Lutzoni F."/>
            <person name="Magnuson J."/>
            <person name="Mondo S."/>
            <person name="Nolan M."/>
            <person name="Ohm R."/>
            <person name="Pangilinan J."/>
            <person name="Park H.-J."/>
            <person name="Ramirez L."/>
            <person name="Alfaro M."/>
            <person name="Sun H."/>
            <person name="Tritt A."/>
            <person name="Yoshinaga Y."/>
            <person name="Zwiers L.-H."/>
            <person name="Turgeon B."/>
            <person name="Goodwin S."/>
            <person name="Spatafora J."/>
            <person name="Crous P."/>
            <person name="Grigoriev I."/>
        </authorList>
    </citation>
    <scope>NUCLEOTIDE SEQUENCE</scope>
    <source>
        <strain evidence="2">CBS 133067</strain>
    </source>
</reference>
<keyword evidence="1" id="KW-0560">Oxidoreductase</keyword>
<dbReference type="Pfam" id="PF14027">
    <property type="entry name" value="Questin_oxidase"/>
    <property type="match status" value="1"/>
</dbReference>
<dbReference type="GO" id="GO:0016491">
    <property type="term" value="F:oxidoreductase activity"/>
    <property type="evidence" value="ECO:0007669"/>
    <property type="project" value="UniProtKB-KW"/>
</dbReference>
<proteinExistence type="predicted"/>
<dbReference type="EMBL" id="ML978125">
    <property type="protein sequence ID" value="KAF2099828.1"/>
    <property type="molecule type" value="Genomic_DNA"/>
</dbReference>
<evidence type="ECO:0008006" key="4">
    <source>
        <dbReference type="Google" id="ProtNLM"/>
    </source>
</evidence>
<sequence>MSIINISLPFFSRRATHSSSDPSTSIKLDSVPIHRVETLHSKPARTLKHLIKANHANHSVIYHDLRFHNHAPHILGSAYILGGTSEHLNAIYAKEDTKLEPWHDAPSEISKEDWRDFLGKRNYQRAYIDFFEDQLVQYGYDWEKMLHDFLYAEEGEPGKEGFKGPLINNMISGLGHPLIHLGYAVELHSKTVAIEALTLVACFYDDWHKYLDDPKYTKAVPDTKPTPLELLHKAEQDKQFDGMFSEPGGDNLSELFEKKEDALLEYWNAWELHPDPKDQFHLSQRAAVAILVGTHDASHQYDFFFCHLLTTSHAVRILLPAIESRWHKNLVRQWWLFTASVYIAQTRPRISEASINDVKLDGRDWKWVDHHILTSKWSMDAHHVKAARAMKEAAATWGDKDQFFMKAAVKFVSEFNGWGGFSAADRKAREERLSKTELLGTTMD</sequence>